<evidence type="ECO:0000313" key="3">
    <source>
        <dbReference type="Proteomes" id="UP000292627"/>
    </source>
</evidence>
<proteinExistence type="predicted"/>
<dbReference type="RefSeq" id="WP_130551418.1">
    <property type="nucleotide sequence ID" value="NZ_SHMC01000003.1"/>
</dbReference>
<evidence type="ECO:0000313" key="2">
    <source>
        <dbReference type="EMBL" id="TAA25800.1"/>
    </source>
</evidence>
<accession>A0A4Q8LBG4</accession>
<organism evidence="2 3">
    <name type="scientific">Pseudoxanthomonas winnipegensis</name>
    <dbReference type="NCBI Taxonomy" id="2480810"/>
    <lineage>
        <taxon>Bacteria</taxon>
        <taxon>Pseudomonadati</taxon>
        <taxon>Pseudomonadota</taxon>
        <taxon>Gammaproteobacteria</taxon>
        <taxon>Lysobacterales</taxon>
        <taxon>Lysobacteraceae</taxon>
        <taxon>Pseudoxanthomonas</taxon>
    </lineage>
</organism>
<dbReference type="PROSITE" id="PS51257">
    <property type="entry name" value="PROKAR_LIPOPROTEIN"/>
    <property type="match status" value="1"/>
</dbReference>
<evidence type="ECO:0008006" key="4">
    <source>
        <dbReference type="Google" id="ProtNLM"/>
    </source>
</evidence>
<evidence type="ECO:0000256" key="1">
    <source>
        <dbReference type="SAM" id="SignalP"/>
    </source>
</evidence>
<sequence length="110" mass="12278">MMKWMGAALAVALLVSGCARVEGEKFVGHWVNVQTQDETMDIERSGEAFMVRSTTPKFFSRKPQTDSYPAIYKDGALQVNNDGETVTFAIDEVNGHLNTGSDQYRRVETK</sequence>
<dbReference type="Proteomes" id="UP000292627">
    <property type="component" value="Unassembled WGS sequence"/>
</dbReference>
<dbReference type="OrthoDB" id="5985961at2"/>
<gene>
    <name evidence="2" type="ORF">EA660_10235</name>
</gene>
<comment type="caution">
    <text evidence="2">The sequence shown here is derived from an EMBL/GenBank/DDBJ whole genome shotgun (WGS) entry which is preliminary data.</text>
</comment>
<feature type="signal peptide" evidence="1">
    <location>
        <begin position="1"/>
        <end position="21"/>
    </location>
</feature>
<dbReference type="AlphaFoldDB" id="A0A4Q8LBG4"/>
<keyword evidence="1" id="KW-0732">Signal</keyword>
<feature type="chain" id="PRO_5020541523" description="Lipoprotein" evidence="1">
    <location>
        <begin position="22"/>
        <end position="110"/>
    </location>
</feature>
<reference evidence="2 3" key="1">
    <citation type="submission" date="2019-02" db="EMBL/GenBank/DDBJ databases">
        <title>WGS of Pseudoxanthomonas species novum from clinical isolates.</title>
        <authorList>
            <person name="Bernier A.-M."/>
            <person name="Bernard K."/>
            <person name="Vachon A."/>
        </authorList>
    </citation>
    <scope>NUCLEOTIDE SEQUENCE [LARGE SCALE GENOMIC DNA]</scope>
    <source>
        <strain evidence="2 3">NML171200</strain>
    </source>
</reference>
<protein>
    <recommendedName>
        <fullName evidence="4">Lipoprotein</fullName>
    </recommendedName>
</protein>
<dbReference type="EMBL" id="SHMC01000003">
    <property type="protein sequence ID" value="TAA25800.1"/>
    <property type="molecule type" value="Genomic_DNA"/>
</dbReference>
<name>A0A4Q8LBG4_9GAMM</name>